<keyword evidence="1" id="KW-0472">Membrane</keyword>
<comment type="caution">
    <text evidence="2">The sequence shown here is derived from an EMBL/GenBank/DDBJ whole genome shotgun (WGS) entry which is preliminary data.</text>
</comment>
<organism evidence="2">
    <name type="scientific">bioreactor metagenome</name>
    <dbReference type="NCBI Taxonomy" id="1076179"/>
    <lineage>
        <taxon>unclassified sequences</taxon>
        <taxon>metagenomes</taxon>
        <taxon>ecological metagenomes</taxon>
    </lineage>
</organism>
<proteinExistence type="predicted"/>
<keyword evidence="1" id="KW-1133">Transmembrane helix</keyword>
<feature type="transmembrane region" description="Helical" evidence="1">
    <location>
        <begin position="12"/>
        <end position="33"/>
    </location>
</feature>
<gene>
    <name evidence="2" type="ORF">SDC9_07806</name>
</gene>
<reference evidence="2" key="1">
    <citation type="submission" date="2019-08" db="EMBL/GenBank/DDBJ databases">
        <authorList>
            <person name="Kucharzyk K."/>
            <person name="Murdoch R.W."/>
            <person name="Higgins S."/>
            <person name="Loffler F."/>
        </authorList>
    </citation>
    <scope>NUCLEOTIDE SEQUENCE</scope>
</reference>
<keyword evidence="1" id="KW-0812">Transmembrane</keyword>
<evidence type="ECO:0000313" key="2">
    <source>
        <dbReference type="EMBL" id="MPL62201.1"/>
    </source>
</evidence>
<dbReference type="EMBL" id="VSSQ01000017">
    <property type="protein sequence ID" value="MPL62201.1"/>
    <property type="molecule type" value="Genomic_DNA"/>
</dbReference>
<dbReference type="AlphaFoldDB" id="A0A644T8G6"/>
<sequence length="510" mass="58318">MSLQLLLDIGIFLINVALFTLLLAWAWKFWMLYVNTTYEKGLKYSLLEIKLPREINKSPEATEIFLRAVYDGGGLGGWYKENWEGRLPSVSSLEIVSLEGVIHFFIRAESKFKTRIEAAIYSQYPTVEIIEWPEDYTKQFPKFTRANKEGFGFGGSEWILSKKGEVETGDDKENKVFKLEYSGDMYPIKTYKDWGIDKDQKEIFKHDPLTYVLEAMGSIGAGEYMGYQIVIRDAGKWNDIYTVKKDGKDEKGKKITDLVKFETEKFTKKWSLKKKGGTEEDEWGEIKGKMVKNAEGVETFKAFEYAKDMAVSKPVSPGDRSEEAKKSLELIQRKMSKPQVIAVFRTIYVAENSSNMSTRMPMLMAITRPFNEDAGFNTFRPNTDSIPDPFDYPWQDPTKKIVPTRKEDMFGSYVGRGGLLSYSPGGMGKGHKRDLNIMLFNKPNYVKKLYSTFHNILFHPFKPTRNYSMGTILNLEELATLYHFPGEVAATPTLPRIDSVKSSSPSNLPI</sequence>
<evidence type="ECO:0000256" key="1">
    <source>
        <dbReference type="SAM" id="Phobius"/>
    </source>
</evidence>
<protein>
    <submittedName>
        <fullName evidence="2">Uncharacterized protein</fullName>
    </submittedName>
</protein>
<name>A0A644T8G6_9ZZZZ</name>
<accession>A0A644T8G6</accession>